<dbReference type="Proteomes" id="UP000738376">
    <property type="component" value="Unassembled WGS sequence"/>
</dbReference>
<evidence type="ECO:0008006" key="3">
    <source>
        <dbReference type="Google" id="ProtNLM"/>
    </source>
</evidence>
<proteinExistence type="predicted"/>
<dbReference type="InterPro" id="IPR010985">
    <property type="entry name" value="Ribbon_hlx_hlx"/>
</dbReference>
<protein>
    <recommendedName>
        <fullName evidence="3">CopG-like ribbon-helix-helix domain-containing protein</fullName>
    </recommendedName>
</protein>
<dbReference type="RefSeq" id="WP_169364328.1">
    <property type="nucleotide sequence ID" value="NZ_JAAVJL010000001.1"/>
</dbReference>
<sequence length="46" mass="5287">MTQIILEIGQPVVIEKLRSLAQKYQRTLEEQIVLILENAVTPLPQE</sequence>
<dbReference type="SUPFAM" id="SSF47598">
    <property type="entry name" value="Ribbon-helix-helix"/>
    <property type="match status" value="1"/>
</dbReference>
<evidence type="ECO:0000313" key="1">
    <source>
        <dbReference type="EMBL" id="NMF59565.1"/>
    </source>
</evidence>
<keyword evidence="2" id="KW-1185">Reference proteome</keyword>
<organism evidence="1 2">
    <name type="scientific">Pseudanabaena yagii GIHE-NHR1</name>
    <dbReference type="NCBI Taxonomy" id="2722753"/>
    <lineage>
        <taxon>Bacteria</taxon>
        <taxon>Bacillati</taxon>
        <taxon>Cyanobacteriota</taxon>
        <taxon>Cyanophyceae</taxon>
        <taxon>Pseudanabaenales</taxon>
        <taxon>Pseudanabaenaceae</taxon>
        <taxon>Pseudanabaena</taxon>
        <taxon>Pseudanabaena yagii</taxon>
    </lineage>
</organism>
<comment type="caution">
    <text evidence="1">The sequence shown here is derived from an EMBL/GenBank/DDBJ whole genome shotgun (WGS) entry which is preliminary data.</text>
</comment>
<gene>
    <name evidence="1" type="ORF">HC246_16450</name>
</gene>
<evidence type="ECO:0000313" key="2">
    <source>
        <dbReference type="Proteomes" id="UP000738376"/>
    </source>
</evidence>
<dbReference type="EMBL" id="JAAVJL010000001">
    <property type="protein sequence ID" value="NMF59565.1"/>
    <property type="molecule type" value="Genomic_DNA"/>
</dbReference>
<accession>A0ABX1LX33</accession>
<name>A0ABX1LX33_9CYAN</name>
<reference evidence="1 2" key="1">
    <citation type="submission" date="2020-03" db="EMBL/GenBank/DDBJ databases">
        <title>Draft Genome Sequence of 2-Methylisoborneol Producing Pseudanabaena yagii Strain GIHE-NHR1 Isolated from North Han River in South Korea.</title>
        <authorList>
            <person name="Jeong J."/>
        </authorList>
    </citation>
    <scope>NUCLEOTIDE SEQUENCE [LARGE SCALE GENOMIC DNA]</scope>
    <source>
        <strain evidence="1 2">GIHE-NHR1</strain>
    </source>
</reference>